<evidence type="ECO:0000313" key="2">
    <source>
        <dbReference type="Proteomes" id="UP000076643"/>
    </source>
</evidence>
<keyword evidence="2" id="KW-1185">Reference proteome</keyword>
<evidence type="ECO:0000313" key="1">
    <source>
        <dbReference type="EMBL" id="KZN29728.1"/>
    </source>
</evidence>
<organism evidence="1 2">
    <name type="scientific">Pseudoalteromonas luteoviolacea DSM 6061</name>
    <dbReference type="NCBI Taxonomy" id="1365250"/>
    <lineage>
        <taxon>Bacteria</taxon>
        <taxon>Pseudomonadati</taxon>
        <taxon>Pseudomonadota</taxon>
        <taxon>Gammaproteobacteria</taxon>
        <taxon>Alteromonadales</taxon>
        <taxon>Pseudoalteromonadaceae</taxon>
        <taxon>Pseudoalteromonas</taxon>
    </lineage>
</organism>
<proteinExistence type="predicted"/>
<gene>
    <name evidence="1" type="ORF">N475_05365</name>
</gene>
<name>A0A166UAD1_9GAMM</name>
<accession>A0A166UAD1</accession>
<reference evidence="1 2" key="1">
    <citation type="submission" date="2013-07" db="EMBL/GenBank/DDBJ databases">
        <title>Comparative Genomic and Metabolomic Analysis of Twelve Strains of Pseudoalteromonas luteoviolacea.</title>
        <authorList>
            <person name="Vynne N.G."/>
            <person name="Mansson M."/>
            <person name="Gram L."/>
        </authorList>
    </citation>
    <scope>NUCLEOTIDE SEQUENCE [LARGE SCALE GENOMIC DNA]</scope>
    <source>
        <strain evidence="1 2">DSM 6061</strain>
    </source>
</reference>
<dbReference type="RefSeq" id="WP_063366111.1">
    <property type="nucleotide sequence ID" value="NZ_AQHB01000049.1"/>
</dbReference>
<protein>
    <submittedName>
        <fullName evidence="1">Uncharacterized protein</fullName>
    </submittedName>
</protein>
<dbReference type="EMBL" id="AUYB01000158">
    <property type="protein sequence ID" value="KZN29728.1"/>
    <property type="molecule type" value="Genomic_DNA"/>
</dbReference>
<dbReference type="Proteomes" id="UP000076643">
    <property type="component" value="Unassembled WGS sequence"/>
</dbReference>
<dbReference type="SUPFAM" id="SSF53335">
    <property type="entry name" value="S-adenosyl-L-methionine-dependent methyltransferases"/>
    <property type="match status" value="1"/>
</dbReference>
<comment type="caution">
    <text evidence="1">The sequence shown here is derived from an EMBL/GenBank/DDBJ whole genome shotgun (WGS) entry which is preliminary data.</text>
</comment>
<dbReference type="PATRIC" id="fig|1365250.3.peg.5123"/>
<sequence>MSKSKGQFIAAVNGLLNAEKGAVSKSEIKEMVAYLGEVTQIFTSTDMNESDKAQTACGVAISPVQAAKCFEETLRTQIFVQGVAMAIEDCLKTNEVPVRILYAGTGPYATLLLPFLASREKLPLEITLLDIHEENINAVKSLIKHFDLERYQIKLVLGDATHWHPDGDDTGFDIIISETMTALLKREPQVFIFKHLVQYLTPGGVLIPEEVSLKTWLTKRDEKAQDDVLIGEFFCLDQARSRALNKGDDSCFSSELIIPDGDWADHVVKLTTDIRVYRHLCLHEGDCSLNIAFAFSPYDAVLTPNKPITFKYVQPQSPDFEVVFPKAEWRQSDFSLPLPEETGELGIVQIKRAFQRAYLIKRGEKVSAPEHEWQAELSIYDMLSVSSSEVIGKMYEVERFSDFEVWFSERVGPVKQEQVTALNQECLRRLQNPELCK</sequence>
<dbReference type="InterPro" id="IPR029063">
    <property type="entry name" value="SAM-dependent_MTases_sf"/>
</dbReference>
<dbReference type="Gene3D" id="3.40.50.150">
    <property type="entry name" value="Vaccinia Virus protein VP39"/>
    <property type="match status" value="1"/>
</dbReference>
<dbReference type="AlphaFoldDB" id="A0A166UAD1"/>